<comment type="caution">
    <text evidence="1">The sequence shown here is derived from an EMBL/GenBank/DDBJ whole genome shotgun (WGS) entry which is preliminary data.</text>
</comment>
<dbReference type="AlphaFoldDB" id="G5GJM2"/>
<evidence type="ECO:0000313" key="1">
    <source>
        <dbReference type="EMBL" id="EHI55043.1"/>
    </source>
</evidence>
<evidence type="ECO:0000313" key="2">
    <source>
        <dbReference type="Proteomes" id="UP000003011"/>
    </source>
</evidence>
<organism evidence="1 2">
    <name type="scientific">Johnsonella ignava ATCC 51276</name>
    <dbReference type="NCBI Taxonomy" id="679200"/>
    <lineage>
        <taxon>Bacteria</taxon>
        <taxon>Bacillati</taxon>
        <taxon>Bacillota</taxon>
        <taxon>Clostridia</taxon>
        <taxon>Lachnospirales</taxon>
        <taxon>Lachnospiraceae</taxon>
        <taxon>Johnsonella</taxon>
    </lineage>
</organism>
<dbReference type="Proteomes" id="UP000003011">
    <property type="component" value="Unassembled WGS sequence"/>
</dbReference>
<sequence length="74" mass="8594">MIQEVWIGKDNIHTGRFVLELRKIGLGLGKEATEKLYCIVVFLRRIKEDINLNYNGFIETGNIKKAYLQGLRLE</sequence>
<protein>
    <submittedName>
        <fullName evidence="1">Uncharacterized protein</fullName>
    </submittedName>
</protein>
<proteinExistence type="predicted"/>
<dbReference type="STRING" id="679200.HMPREF9333_01762"/>
<gene>
    <name evidence="1" type="ORF">HMPREF9333_01762</name>
</gene>
<dbReference type="HOGENOM" id="CLU_2682894_0_0_9"/>
<dbReference type="RefSeq" id="WP_005541545.1">
    <property type="nucleotide sequence ID" value="NZ_JH378835.1"/>
</dbReference>
<accession>G5GJM2</accession>
<keyword evidence="2" id="KW-1185">Reference proteome</keyword>
<dbReference type="EMBL" id="ACZL01000030">
    <property type="protein sequence ID" value="EHI55043.1"/>
    <property type="molecule type" value="Genomic_DNA"/>
</dbReference>
<name>G5GJM2_9FIRM</name>
<reference evidence="1 2" key="1">
    <citation type="submission" date="2011-08" db="EMBL/GenBank/DDBJ databases">
        <title>The Genome Sequence of Johnsonella ignava ATCC 51276.</title>
        <authorList>
            <consortium name="The Broad Institute Genome Sequencing Platform"/>
            <person name="Earl A."/>
            <person name="Ward D."/>
            <person name="Feldgarden M."/>
            <person name="Gevers D."/>
            <person name="Izard J."/>
            <person name="Blanton J.M."/>
            <person name="Baranova O.V."/>
            <person name="Dewhirst F.E."/>
            <person name="Young S.K."/>
            <person name="Zeng Q."/>
            <person name="Gargeya S."/>
            <person name="Fitzgerald M."/>
            <person name="Haas B."/>
            <person name="Abouelleil A."/>
            <person name="Alvarado L."/>
            <person name="Arachchi H.M."/>
            <person name="Berlin A."/>
            <person name="Brown A."/>
            <person name="Chapman S.B."/>
            <person name="Chen Z."/>
            <person name="Dunbar C."/>
            <person name="Freedman E."/>
            <person name="Gearin G."/>
            <person name="Gellesch M."/>
            <person name="Goldberg J."/>
            <person name="Griggs A."/>
            <person name="Gujja S."/>
            <person name="Heiman D."/>
            <person name="Howarth C."/>
            <person name="Larson L."/>
            <person name="Lui A."/>
            <person name="MacDonald P.J.P."/>
            <person name="Montmayeur A."/>
            <person name="Murphy C."/>
            <person name="Neiman D."/>
            <person name="Pearson M."/>
            <person name="Priest M."/>
            <person name="Roberts A."/>
            <person name="Saif S."/>
            <person name="Shea T."/>
            <person name="Shenoy N."/>
            <person name="Sisk P."/>
            <person name="Stolte C."/>
            <person name="Sykes S."/>
            <person name="Wortman J."/>
            <person name="Nusbaum C."/>
            <person name="Birren B."/>
        </authorList>
    </citation>
    <scope>NUCLEOTIDE SEQUENCE [LARGE SCALE GENOMIC DNA]</scope>
    <source>
        <strain evidence="1 2">ATCC 51276</strain>
    </source>
</reference>
<dbReference type="OrthoDB" id="9795206at2"/>